<dbReference type="PANTHER" id="PTHR47481">
    <property type="match status" value="1"/>
</dbReference>
<protein>
    <submittedName>
        <fullName evidence="3">Uncharacterized protein</fullName>
    </submittedName>
</protein>
<dbReference type="Proteomes" id="UP000215914">
    <property type="component" value="Chromosome 9"/>
</dbReference>
<dbReference type="InParanoid" id="A0A251U0U8"/>
<dbReference type="PANTHER" id="PTHR47481:SF38">
    <property type="entry name" value="POU DOMAIN, CLASS 4, TRANSCRIPTION FACTOR 1-LIKE"/>
    <property type="match status" value="1"/>
</dbReference>
<accession>A0A251U0U8</accession>
<name>A0A251U0U8_HELAN</name>
<dbReference type="OMA" id="SITHIGH"/>
<organism evidence="3 4">
    <name type="scientific">Helianthus annuus</name>
    <name type="common">Common sunflower</name>
    <dbReference type="NCBI Taxonomy" id="4232"/>
    <lineage>
        <taxon>Eukaryota</taxon>
        <taxon>Viridiplantae</taxon>
        <taxon>Streptophyta</taxon>
        <taxon>Embryophyta</taxon>
        <taxon>Tracheophyta</taxon>
        <taxon>Spermatophyta</taxon>
        <taxon>Magnoliopsida</taxon>
        <taxon>eudicotyledons</taxon>
        <taxon>Gunneridae</taxon>
        <taxon>Pentapetalae</taxon>
        <taxon>asterids</taxon>
        <taxon>campanulids</taxon>
        <taxon>Asterales</taxon>
        <taxon>Asteraceae</taxon>
        <taxon>Asteroideae</taxon>
        <taxon>Heliantheae alliance</taxon>
        <taxon>Heliantheae</taxon>
        <taxon>Helianthus</taxon>
    </lineage>
</organism>
<reference evidence="3" key="2">
    <citation type="submission" date="2017-02" db="EMBL/GenBank/DDBJ databases">
        <title>Sunflower complete genome.</title>
        <authorList>
            <person name="Langlade N."/>
            <person name="Munos S."/>
        </authorList>
    </citation>
    <scope>NUCLEOTIDE SEQUENCE [LARGE SCALE GENOMIC DNA]</scope>
    <source>
        <tissue evidence="3">Leaves</tissue>
    </source>
</reference>
<proteinExistence type="predicted"/>
<reference evidence="2" key="3">
    <citation type="submission" date="2020-06" db="EMBL/GenBank/DDBJ databases">
        <title>Helianthus annuus Genome sequencing and assembly Release 2.</title>
        <authorList>
            <person name="Gouzy J."/>
            <person name="Langlade N."/>
            <person name="Munos S."/>
        </authorList>
    </citation>
    <scope>NUCLEOTIDE SEQUENCE</scope>
    <source>
        <tissue evidence="2">Leaves</tissue>
    </source>
</reference>
<dbReference type="AlphaFoldDB" id="A0A251U0U8"/>
<feature type="compositionally biased region" description="Basic residues" evidence="1">
    <location>
        <begin position="251"/>
        <end position="263"/>
    </location>
</feature>
<dbReference type="Pfam" id="PF14223">
    <property type="entry name" value="Retrotran_gag_2"/>
    <property type="match status" value="1"/>
</dbReference>
<gene>
    <name evidence="3" type="ORF">HannXRQ_Chr09g0277371</name>
    <name evidence="2" type="ORF">HanXRQr2_Chr09g0418041</name>
</gene>
<evidence type="ECO:0000256" key="1">
    <source>
        <dbReference type="SAM" id="MobiDB-lite"/>
    </source>
</evidence>
<feature type="region of interest" description="Disordered" evidence="1">
    <location>
        <begin position="230"/>
        <end position="271"/>
    </location>
</feature>
<feature type="compositionally biased region" description="Low complexity" evidence="1">
    <location>
        <begin position="376"/>
        <end position="388"/>
    </location>
</feature>
<dbReference type="EMBL" id="MNCJ02000324">
    <property type="protein sequence ID" value="KAF5793496.1"/>
    <property type="molecule type" value="Genomic_DNA"/>
</dbReference>
<evidence type="ECO:0000313" key="2">
    <source>
        <dbReference type="EMBL" id="KAF5793496.1"/>
    </source>
</evidence>
<dbReference type="Gramene" id="mRNA:HanXRQr2_Chr09g0418041">
    <property type="protein sequence ID" value="mRNA:HanXRQr2_Chr09g0418041"/>
    <property type="gene ID" value="HanXRQr2_Chr09g0418041"/>
</dbReference>
<feature type="compositionally biased region" description="Polar residues" evidence="1">
    <location>
        <begin position="352"/>
        <end position="375"/>
    </location>
</feature>
<evidence type="ECO:0000313" key="4">
    <source>
        <dbReference type="Proteomes" id="UP000215914"/>
    </source>
</evidence>
<reference evidence="2 4" key="1">
    <citation type="journal article" date="2017" name="Nature">
        <title>The sunflower genome provides insights into oil metabolism, flowering and Asterid evolution.</title>
        <authorList>
            <person name="Badouin H."/>
            <person name="Gouzy J."/>
            <person name="Grassa C.J."/>
            <person name="Murat F."/>
            <person name="Staton S.E."/>
            <person name="Cottret L."/>
            <person name="Lelandais-Briere C."/>
            <person name="Owens G.L."/>
            <person name="Carrere S."/>
            <person name="Mayjonade B."/>
            <person name="Legrand L."/>
            <person name="Gill N."/>
            <person name="Kane N.C."/>
            <person name="Bowers J.E."/>
            <person name="Hubner S."/>
            <person name="Bellec A."/>
            <person name="Berard A."/>
            <person name="Berges H."/>
            <person name="Blanchet N."/>
            <person name="Boniface M.C."/>
            <person name="Brunel D."/>
            <person name="Catrice O."/>
            <person name="Chaidir N."/>
            <person name="Claudel C."/>
            <person name="Donnadieu C."/>
            <person name="Faraut T."/>
            <person name="Fievet G."/>
            <person name="Helmstetter N."/>
            <person name="King M."/>
            <person name="Knapp S.J."/>
            <person name="Lai Z."/>
            <person name="Le Paslier M.C."/>
            <person name="Lippi Y."/>
            <person name="Lorenzon L."/>
            <person name="Mandel J.R."/>
            <person name="Marage G."/>
            <person name="Marchand G."/>
            <person name="Marquand E."/>
            <person name="Bret-Mestries E."/>
            <person name="Morien E."/>
            <person name="Nambeesan S."/>
            <person name="Nguyen T."/>
            <person name="Pegot-Espagnet P."/>
            <person name="Pouilly N."/>
            <person name="Raftis F."/>
            <person name="Sallet E."/>
            <person name="Schiex T."/>
            <person name="Thomas J."/>
            <person name="Vandecasteele C."/>
            <person name="Vares D."/>
            <person name="Vear F."/>
            <person name="Vautrin S."/>
            <person name="Crespi M."/>
            <person name="Mangin B."/>
            <person name="Burke J.M."/>
            <person name="Salse J."/>
            <person name="Munos S."/>
            <person name="Vincourt P."/>
            <person name="Rieseberg L.H."/>
            <person name="Langlade N.B."/>
        </authorList>
    </citation>
    <scope>NUCLEOTIDE SEQUENCE [LARGE SCALE GENOMIC DNA]</scope>
    <source>
        <strain evidence="4">cv. SF193</strain>
        <tissue evidence="2">Leaves</tissue>
    </source>
</reference>
<keyword evidence="4" id="KW-1185">Reference proteome</keyword>
<sequence>MTGSNNNPPISIESKIHPATTVSNIKTVIPITLEIESGQYNSWATLFKLHCKACLVYDHIKSKPETSSSSSETTKQSDDWERLDAIVLQWIYSTISNDLLHTIINNTATAYDAWVAIENLFHDNKSARAIHLMHKFSNTRLDGFPNVSAYCQELKVLADQLANVNAPVDSDRLVLQLIAGLNEEYEGIATILQQQDPLPSFYTARSKIIQVETRKAEQALHASKVAGSALTATAHRATPVDLNRTDDRPGGRGRGRSGRRGRGRGSYGRGRSANYWQNQFYNPWTNPPYGPYPSFGPSPQAYWPMPPCPYPSTNRSNNNSAQGSGILGPRPSQAHTAYSPTDIEQAMYTMSLQQPDPTQYMDTGATSNASHESGLQDQEAAPQMQQQR</sequence>
<dbReference type="EMBL" id="CM007898">
    <property type="protein sequence ID" value="OTG16988.1"/>
    <property type="molecule type" value="Genomic_DNA"/>
</dbReference>
<feature type="region of interest" description="Disordered" evidence="1">
    <location>
        <begin position="313"/>
        <end position="336"/>
    </location>
</feature>
<feature type="region of interest" description="Disordered" evidence="1">
    <location>
        <begin position="352"/>
        <end position="388"/>
    </location>
</feature>
<feature type="compositionally biased region" description="Polar residues" evidence="1">
    <location>
        <begin position="313"/>
        <end position="323"/>
    </location>
</feature>
<evidence type="ECO:0000313" key="3">
    <source>
        <dbReference type="EMBL" id="OTG16988.1"/>
    </source>
</evidence>